<name>A0A7N2N757_QUELO</name>
<dbReference type="EnsemblPlants" id="QL12p042973:mrna">
    <property type="protein sequence ID" value="QL12p042973:mrna"/>
    <property type="gene ID" value="QL12p042973"/>
</dbReference>
<proteinExistence type="predicted"/>
<dbReference type="SUPFAM" id="SSF54791">
    <property type="entry name" value="Eukaryotic type KH-domain (KH-domain type I)"/>
    <property type="match status" value="1"/>
</dbReference>
<evidence type="ECO:0000259" key="3">
    <source>
        <dbReference type="SMART" id="SM00322"/>
    </source>
</evidence>
<evidence type="ECO:0000313" key="4">
    <source>
        <dbReference type="EnsemblPlants" id="QL12p042973:mrna"/>
    </source>
</evidence>
<dbReference type="Gramene" id="QL12p042973:mrna">
    <property type="protein sequence ID" value="QL12p042973:mrna"/>
    <property type="gene ID" value="QL12p042973"/>
</dbReference>
<dbReference type="Proteomes" id="UP000594261">
    <property type="component" value="Chromosome 12"/>
</dbReference>
<protein>
    <recommendedName>
        <fullName evidence="3">K Homology domain-containing protein</fullName>
    </recommendedName>
</protein>
<sequence>MVSAKEELNLPLSPAMDALLRVHKQIIDVDTNSAHATSGAVGTIITRVLVADTQAGSLIGKQGSTIKSIQDASNCTIRVLSAEHLPKFVLKDDSIVEVHGEPAGVHKAVELILNHLRKFLVDRSIIGVFEMQVRVISVWISLA</sequence>
<dbReference type="GO" id="GO:0003723">
    <property type="term" value="F:RNA binding"/>
    <property type="evidence" value="ECO:0007669"/>
    <property type="project" value="UniProtKB-UniRule"/>
</dbReference>
<dbReference type="PANTHER" id="PTHR10288">
    <property type="entry name" value="KH DOMAIN CONTAINING RNA BINDING PROTEIN"/>
    <property type="match status" value="1"/>
</dbReference>
<keyword evidence="2" id="KW-0694">RNA-binding</keyword>
<reference evidence="4 5" key="1">
    <citation type="journal article" date="2016" name="G3 (Bethesda)">
        <title>First Draft Assembly and Annotation of the Genome of a California Endemic Oak Quercus lobata Nee (Fagaceae).</title>
        <authorList>
            <person name="Sork V.L."/>
            <person name="Fitz-Gibbon S.T."/>
            <person name="Puiu D."/>
            <person name="Crepeau M."/>
            <person name="Gugger P.F."/>
            <person name="Sherman R."/>
            <person name="Stevens K."/>
            <person name="Langley C.H."/>
            <person name="Pellegrini M."/>
            <person name="Salzberg S.L."/>
        </authorList>
    </citation>
    <scope>NUCLEOTIDE SEQUENCE [LARGE SCALE GENOMIC DNA]</scope>
    <source>
        <strain evidence="4 5">cv. SW786</strain>
    </source>
</reference>
<evidence type="ECO:0000256" key="2">
    <source>
        <dbReference type="PROSITE-ProRule" id="PRU00117"/>
    </source>
</evidence>
<dbReference type="PROSITE" id="PS50084">
    <property type="entry name" value="KH_TYPE_1"/>
    <property type="match status" value="1"/>
</dbReference>
<dbReference type="Gene3D" id="3.30.1370.10">
    <property type="entry name" value="K Homology domain, type 1"/>
    <property type="match status" value="1"/>
</dbReference>
<dbReference type="InterPro" id="IPR004088">
    <property type="entry name" value="KH_dom_type_1"/>
</dbReference>
<dbReference type="Pfam" id="PF00013">
    <property type="entry name" value="KH_1"/>
    <property type="match status" value="1"/>
</dbReference>
<dbReference type="AlphaFoldDB" id="A0A7N2N757"/>
<dbReference type="InterPro" id="IPR036612">
    <property type="entry name" value="KH_dom_type_1_sf"/>
</dbReference>
<evidence type="ECO:0000256" key="1">
    <source>
        <dbReference type="ARBA" id="ARBA00022737"/>
    </source>
</evidence>
<dbReference type="EMBL" id="LRBV02000012">
    <property type="status" value="NOT_ANNOTATED_CDS"/>
    <property type="molecule type" value="Genomic_DNA"/>
</dbReference>
<dbReference type="InParanoid" id="A0A7N2N757"/>
<keyword evidence="5" id="KW-1185">Reference proteome</keyword>
<evidence type="ECO:0000313" key="5">
    <source>
        <dbReference type="Proteomes" id="UP000594261"/>
    </source>
</evidence>
<organism evidence="4 5">
    <name type="scientific">Quercus lobata</name>
    <name type="common">Valley oak</name>
    <dbReference type="NCBI Taxonomy" id="97700"/>
    <lineage>
        <taxon>Eukaryota</taxon>
        <taxon>Viridiplantae</taxon>
        <taxon>Streptophyta</taxon>
        <taxon>Embryophyta</taxon>
        <taxon>Tracheophyta</taxon>
        <taxon>Spermatophyta</taxon>
        <taxon>Magnoliopsida</taxon>
        <taxon>eudicotyledons</taxon>
        <taxon>Gunneridae</taxon>
        <taxon>Pentapetalae</taxon>
        <taxon>rosids</taxon>
        <taxon>fabids</taxon>
        <taxon>Fagales</taxon>
        <taxon>Fagaceae</taxon>
        <taxon>Quercus</taxon>
    </lineage>
</organism>
<keyword evidence="1" id="KW-0677">Repeat</keyword>
<dbReference type="OMA" id="RVISVWI"/>
<accession>A0A7N2N757</accession>
<dbReference type="SMART" id="SM00322">
    <property type="entry name" value="KH"/>
    <property type="match status" value="1"/>
</dbReference>
<dbReference type="InterPro" id="IPR004087">
    <property type="entry name" value="KH_dom"/>
</dbReference>
<dbReference type="CDD" id="cd22460">
    <property type="entry name" value="KH-I_PEPPER_rpt2_like"/>
    <property type="match status" value="1"/>
</dbReference>
<reference evidence="4" key="2">
    <citation type="submission" date="2021-01" db="UniProtKB">
        <authorList>
            <consortium name="EnsemblPlants"/>
        </authorList>
    </citation>
    <scope>IDENTIFICATION</scope>
</reference>
<feature type="domain" description="K Homology" evidence="3">
    <location>
        <begin position="42"/>
        <end position="117"/>
    </location>
</feature>